<evidence type="ECO:0000313" key="3">
    <source>
        <dbReference type="Proteomes" id="UP000034746"/>
    </source>
</evidence>
<reference evidence="2 3" key="1">
    <citation type="journal article" date="2015" name="Nature">
        <title>rRNA introns, odd ribosomes, and small enigmatic genomes across a large radiation of phyla.</title>
        <authorList>
            <person name="Brown C.T."/>
            <person name="Hug L.A."/>
            <person name="Thomas B.C."/>
            <person name="Sharon I."/>
            <person name="Castelle C.J."/>
            <person name="Singh A."/>
            <person name="Wilkins M.J."/>
            <person name="Williams K.H."/>
            <person name="Banfield J.F."/>
        </authorList>
    </citation>
    <scope>NUCLEOTIDE SEQUENCE [LARGE SCALE GENOMIC DNA]</scope>
</reference>
<dbReference type="Proteomes" id="UP000034746">
    <property type="component" value="Unassembled WGS sequence"/>
</dbReference>
<evidence type="ECO:0000256" key="1">
    <source>
        <dbReference type="SAM" id="SignalP"/>
    </source>
</evidence>
<keyword evidence="1" id="KW-0732">Signal</keyword>
<comment type="caution">
    <text evidence="2">The sequence shown here is derived from an EMBL/GenBank/DDBJ whole genome shotgun (WGS) entry which is preliminary data.</text>
</comment>
<dbReference type="AlphaFoldDB" id="A0A0G0VB18"/>
<gene>
    <name evidence="2" type="ORF">UU48_C0006G0138</name>
</gene>
<protein>
    <submittedName>
        <fullName evidence="2">Uncharacterized protein</fullName>
    </submittedName>
</protein>
<evidence type="ECO:0000313" key="2">
    <source>
        <dbReference type="EMBL" id="KKR98098.1"/>
    </source>
</evidence>
<name>A0A0G0VB18_9BACT</name>
<organism evidence="2 3">
    <name type="scientific">Candidatus Uhrbacteria bacterium GW2011_GWF2_41_16</name>
    <dbReference type="NCBI Taxonomy" id="1618997"/>
    <lineage>
        <taxon>Bacteria</taxon>
        <taxon>Candidatus Uhriibacteriota</taxon>
    </lineage>
</organism>
<sequence length="184" mass="20131">MKKIEKILAVIGVAAALGAGVLGTHAVFAADDPSTSSNGVSELVRAIATKFNLDASAVQAVFDEQRETRYTQMEMRGEKRFQSKLSQAVTDGILTQDQADLVNAKHVEMKEFRMSLQGKTPEEIRIALKEQKEALDAWVKENNIPKSFVFFGRGSMMMGRGHGAKMMSGTGSAFHAEMMPAMEM</sequence>
<dbReference type="EMBL" id="LCAU01000006">
    <property type="protein sequence ID" value="KKR98098.1"/>
    <property type="molecule type" value="Genomic_DNA"/>
</dbReference>
<proteinExistence type="predicted"/>
<feature type="chain" id="PRO_5002534911" evidence="1">
    <location>
        <begin position="30"/>
        <end position="184"/>
    </location>
</feature>
<feature type="signal peptide" evidence="1">
    <location>
        <begin position="1"/>
        <end position="29"/>
    </location>
</feature>
<accession>A0A0G0VB18</accession>